<accession>A0ABT0C9G6</accession>
<protein>
    <recommendedName>
        <fullName evidence="4">Chromosome partition protein Smc</fullName>
    </recommendedName>
</protein>
<dbReference type="Proteomes" id="UP000830835">
    <property type="component" value="Unassembled WGS sequence"/>
</dbReference>
<reference evidence="2" key="1">
    <citation type="submission" date="2021-02" db="EMBL/GenBank/DDBJ databases">
        <title>The CRISPR/cas machinery reduction and long-range gene transfer in the hot spring cyanobacterium Synechococcus.</title>
        <authorList>
            <person name="Dvorak P."/>
            <person name="Jahodarova E."/>
            <person name="Hasler P."/>
            <person name="Poulickova A."/>
        </authorList>
    </citation>
    <scope>NUCLEOTIDE SEQUENCE</scope>
    <source>
        <strain evidence="2">Rupite</strain>
    </source>
</reference>
<feature type="coiled-coil region" evidence="1">
    <location>
        <begin position="65"/>
        <end position="189"/>
    </location>
</feature>
<name>A0ABT0C9G6_THEVL</name>
<keyword evidence="1" id="KW-0175">Coiled coil</keyword>
<dbReference type="EMBL" id="JAFIRA010000009">
    <property type="protein sequence ID" value="MCJ2542396.1"/>
    <property type="molecule type" value="Genomic_DNA"/>
</dbReference>
<evidence type="ECO:0000313" key="2">
    <source>
        <dbReference type="EMBL" id="MCJ2542396.1"/>
    </source>
</evidence>
<comment type="caution">
    <text evidence="2">The sequence shown here is derived from an EMBL/GenBank/DDBJ whole genome shotgun (WGS) entry which is preliminary data.</text>
</comment>
<organism evidence="2 3">
    <name type="scientific">Thermostichus vulcanus str. 'Rupite'</name>
    <dbReference type="NCBI Taxonomy" id="2813851"/>
    <lineage>
        <taxon>Bacteria</taxon>
        <taxon>Bacillati</taxon>
        <taxon>Cyanobacteriota</taxon>
        <taxon>Cyanophyceae</taxon>
        <taxon>Thermostichales</taxon>
        <taxon>Thermostichaceae</taxon>
        <taxon>Thermostichus</taxon>
    </lineage>
</organism>
<feature type="coiled-coil region" evidence="1">
    <location>
        <begin position="228"/>
        <end position="255"/>
    </location>
</feature>
<evidence type="ECO:0000256" key="1">
    <source>
        <dbReference type="SAM" id="Coils"/>
    </source>
</evidence>
<gene>
    <name evidence="2" type="ORF">JX360_05655</name>
</gene>
<proteinExistence type="predicted"/>
<keyword evidence="3" id="KW-1185">Reference proteome</keyword>
<evidence type="ECO:0000313" key="3">
    <source>
        <dbReference type="Proteomes" id="UP000830835"/>
    </source>
</evidence>
<dbReference type="Gene3D" id="1.10.287.1490">
    <property type="match status" value="1"/>
</dbReference>
<sequence>MLPPRQFWIMTFPALAGVTVAISGLGAGGSLLQAGAAGLATGMTGYVASALSAGEAKAQIQAQSLQQHQKQSDLNTLNLQQLQKEFATLRDILQNLQADLHKWKTHPSQLHAETQTNTQATQLEQEIESHRQLLADLQQEEQTLQDSIQDLQTKRQKLIQYLKDGIAKVEQLQSKRDLLNQDINRLTQSRQSIGSTRNKVKTQVASASLGITSSSVKSIKILSSAEYISKYDEILSSMEEKIKYLEKKIKYLENRAKSIADLAPNEH</sequence>
<evidence type="ECO:0008006" key="4">
    <source>
        <dbReference type="Google" id="ProtNLM"/>
    </source>
</evidence>